<feature type="region of interest" description="Disordered" evidence="1">
    <location>
        <begin position="232"/>
        <end position="251"/>
    </location>
</feature>
<dbReference type="EMBL" id="CAFAAQ010000066">
    <property type="protein sequence ID" value="CAB4806842.1"/>
    <property type="molecule type" value="Genomic_DNA"/>
</dbReference>
<proteinExistence type="predicted"/>
<accession>A0A6J6YBP6</accession>
<name>A0A6J6YBP6_9ZZZZ</name>
<dbReference type="EMBL" id="CAEZXS010000029">
    <property type="protein sequence ID" value="CAB4690519.1"/>
    <property type="molecule type" value="Genomic_DNA"/>
</dbReference>
<evidence type="ECO:0000313" key="3">
    <source>
        <dbReference type="EMBL" id="CAB4806842.1"/>
    </source>
</evidence>
<dbReference type="EMBL" id="CAFBOG010000062">
    <property type="protein sequence ID" value="CAB4977738.1"/>
    <property type="molecule type" value="Genomic_DNA"/>
</dbReference>
<evidence type="ECO:0000256" key="1">
    <source>
        <dbReference type="SAM" id="MobiDB-lite"/>
    </source>
</evidence>
<sequence>MTESNTDPSSLEQDVEEFLASEDVGLEDGQMAYECSSWAGESRGLLGSLLVSAGINHAWQGTTVTVHEADEERVDALIDDVLASARPALDPRVAKLVFVVGSWPVALQTELVDQLTAAQIPYEWDMQGDLIVRESDEEEVEAVLELLPDPEEESELHSSELSSDDGVAVHELLDRVFMTASRLVKHPTDAAATVGLVDATSVLQQLAVPFGFEPPQWDRLVSAAKAVAEALEPPATSVADTDSDESTGHATDDQIMELAKTLVDQVRLYV</sequence>
<protein>
    <submittedName>
        <fullName evidence="3">Unannotated protein</fullName>
    </submittedName>
</protein>
<organism evidence="3">
    <name type="scientific">freshwater metagenome</name>
    <dbReference type="NCBI Taxonomy" id="449393"/>
    <lineage>
        <taxon>unclassified sequences</taxon>
        <taxon>metagenomes</taxon>
        <taxon>ecological metagenomes</taxon>
    </lineage>
</organism>
<evidence type="ECO:0000313" key="2">
    <source>
        <dbReference type="EMBL" id="CAB4690519.1"/>
    </source>
</evidence>
<gene>
    <name evidence="2" type="ORF">UFOPK2582_00381</name>
    <name evidence="3" type="ORF">UFOPK3046_00889</name>
    <name evidence="4" type="ORF">UFOPK3914_00838</name>
</gene>
<reference evidence="3" key="1">
    <citation type="submission" date="2020-05" db="EMBL/GenBank/DDBJ databases">
        <authorList>
            <person name="Chiriac C."/>
            <person name="Salcher M."/>
            <person name="Ghai R."/>
            <person name="Kavagutti S V."/>
        </authorList>
    </citation>
    <scope>NUCLEOTIDE SEQUENCE</scope>
</reference>
<evidence type="ECO:0000313" key="4">
    <source>
        <dbReference type="EMBL" id="CAB4977738.1"/>
    </source>
</evidence>
<dbReference type="AlphaFoldDB" id="A0A6J6YBP6"/>